<keyword evidence="3" id="KW-0813">Transport</keyword>
<comment type="similarity">
    <text evidence="2">Belongs to the oligopeptide OPT transporter family.</text>
</comment>
<feature type="transmembrane region" description="Helical" evidence="8">
    <location>
        <begin position="511"/>
        <end position="532"/>
    </location>
</feature>
<organism evidence="9 10">
    <name type="scientific">Apiospora rasikravindrae</name>
    <dbReference type="NCBI Taxonomy" id="990691"/>
    <lineage>
        <taxon>Eukaryota</taxon>
        <taxon>Fungi</taxon>
        <taxon>Dikarya</taxon>
        <taxon>Ascomycota</taxon>
        <taxon>Pezizomycotina</taxon>
        <taxon>Sordariomycetes</taxon>
        <taxon>Xylariomycetidae</taxon>
        <taxon>Amphisphaeriales</taxon>
        <taxon>Apiosporaceae</taxon>
        <taxon>Apiospora</taxon>
    </lineage>
</organism>
<evidence type="ECO:0000256" key="6">
    <source>
        <dbReference type="ARBA" id="ARBA00023136"/>
    </source>
</evidence>
<dbReference type="InterPro" id="IPR045035">
    <property type="entry name" value="YSL-like"/>
</dbReference>
<evidence type="ECO:0000313" key="9">
    <source>
        <dbReference type="EMBL" id="KAK8044198.1"/>
    </source>
</evidence>
<feature type="transmembrane region" description="Helical" evidence="8">
    <location>
        <begin position="484"/>
        <end position="504"/>
    </location>
</feature>
<comment type="subcellular location">
    <subcellularLocation>
        <location evidence="1">Membrane</location>
        <topology evidence="1">Multi-pass membrane protein</topology>
    </subcellularLocation>
</comment>
<dbReference type="PANTHER" id="PTHR31645:SF3">
    <property type="entry name" value="OLIGOPEPTIDE TRANSPORTER"/>
    <property type="match status" value="1"/>
</dbReference>
<dbReference type="Proteomes" id="UP001444661">
    <property type="component" value="Unassembled WGS sequence"/>
</dbReference>
<proteinExistence type="inferred from homology"/>
<feature type="transmembrane region" description="Helical" evidence="8">
    <location>
        <begin position="601"/>
        <end position="623"/>
    </location>
</feature>
<keyword evidence="5 8" id="KW-1133">Transmembrane helix</keyword>
<dbReference type="PANTHER" id="PTHR31645">
    <property type="entry name" value="OLIGOPEPTIDE TRANSPORTER YGL114W-RELATED"/>
    <property type="match status" value="1"/>
</dbReference>
<keyword evidence="4 8" id="KW-0812">Transmembrane</keyword>
<evidence type="ECO:0000256" key="3">
    <source>
        <dbReference type="ARBA" id="ARBA00022448"/>
    </source>
</evidence>
<evidence type="ECO:0000256" key="4">
    <source>
        <dbReference type="ARBA" id="ARBA00022692"/>
    </source>
</evidence>
<sequence length="787" mass="85066">MTTPVIHDHTVPLADTAVTERDADTFRESLAPKPPVSDDSDGAHHATNEKEILSPHKMSNDTNEKEAIMRVSEAEHEVEVFDLYKPLPVLKGVQEEPYPFTIRAVVTGIVFGSLINAANVYLGLKTGFTFPAGMFGSIFGFAIIKSISKAVPENTPILGGFFGPQENSIVQASAVGAGGLSGIFVAALPAMYNMNLLKTPQEDFGRILTLTLVGSFFGLFFAVPLRKFFVINVARELKLMFPTPTATALTIRSMHAVGSGAGEALAKVKALGIAFSGAITLRVVSDYALGILWDWHIFTWFFIWGNYNNYAIVIENWGWWIEWTPAFIGSGLLVGLNVGISYFLGSFAAWGIIGPLLVYTGEAVGVPLTSPEDGELHEKWHRSMSYFSMSGIQDPDVTPSPRYWLLWPGVMVLLCYSMAEFVFHWKILWFGLKYAWVDTAGTINASLAKRGKASPWLEKQSNKSVNDSGNLVEDFATPDQQVPVWAWSLGALVIIIISVIIFEVQFHINGGLAVLASILGLIFAFMSIHGGAVTDVTPLTASSKASQLVFGGVTKGHDQHSAQTANLLAGIIASSGADMSTALTGDFRTGFLLRTPPKLQFYAQCCGCIIAMFLAPGIFVLFAKAYPCILDLSNAKYKGHCEFPAPSVTAWKAVAEAVTAPQFRIPLSSGIFAIVLGVICVIQVAVKRYYLVGAREKYRDWLPNWMSIGVAFVLPATQYSTAMLMGAVISHVWNKKNPVTWDRYCFAIAGGLVAGEGLGGVIQAILTLAGVGGKIKGSQIACPVDSC</sequence>
<dbReference type="EMBL" id="JAQQWK010000003">
    <property type="protein sequence ID" value="KAK8044198.1"/>
    <property type="molecule type" value="Genomic_DNA"/>
</dbReference>
<evidence type="ECO:0000256" key="7">
    <source>
        <dbReference type="SAM" id="MobiDB-lite"/>
    </source>
</evidence>
<feature type="transmembrane region" description="Helical" evidence="8">
    <location>
        <begin position="128"/>
        <end position="148"/>
    </location>
</feature>
<protein>
    <submittedName>
        <fullName evidence="9">OPT oligopeptide transporter</fullName>
    </submittedName>
</protein>
<name>A0ABR1TC76_9PEZI</name>
<feature type="transmembrane region" description="Helical" evidence="8">
    <location>
        <begin position="204"/>
        <end position="225"/>
    </location>
</feature>
<evidence type="ECO:0000256" key="1">
    <source>
        <dbReference type="ARBA" id="ARBA00004141"/>
    </source>
</evidence>
<evidence type="ECO:0000256" key="2">
    <source>
        <dbReference type="ARBA" id="ARBA00008807"/>
    </source>
</evidence>
<reference evidence="9 10" key="1">
    <citation type="submission" date="2023-01" db="EMBL/GenBank/DDBJ databases">
        <title>Analysis of 21 Apiospora genomes using comparative genomics revels a genus with tremendous synthesis potential of carbohydrate active enzymes and secondary metabolites.</title>
        <authorList>
            <person name="Sorensen T."/>
        </authorList>
    </citation>
    <scope>NUCLEOTIDE SEQUENCE [LARGE SCALE GENOMIC DNA]</scope>
    <source>
        <strain evidence="9 10">CBS 33761</strain>
    </source>
</reference>
<feature type="transmembrane region" description="Helical" evidence="8">
    <location>
        <begin position="169"/>
        <end position="192"/>
    </location>
</feature>
<dbReference type="Pfam" id="PF03169">
    <property type="entry name" value="OPT"/>
    <property type="match status" value="1"/>
</dbReference>
<keyword evidence="6 8" id="KW-0472">Membrane</keyword>
<feature type="region of interest" description="Disordered" evidence="7">
    <location>
        <begin position="28"/>
        <end position="58"/>
    </location>
</feature>
<feature type="transmembrane region" description="Helical" evidence="8">
    <location>
        <begin position="327"/>
        <end position="353"/>
    </location>
</feature>
<dbReference type="InterPro" id="IPR004813">
    <property type="entry name" value="OPT"/>
</dbReference>
<evidence type="ECO:0000256" key="8">
    <source>
        <dbReference type="SAM" id="Phobius"/>
    </source>
</evidence>
<feature type="transmembrane region" description="Helical" evidence="8">
    <location>
        <begin position="744"/>
        <end position="766"/>
    </location>
</feature>
<evidence type="ECO:0000313" key="10">
    <source>
        <dbReference type="Proteomes" id="UP001444661"/>
    </source>
</evidence>
<feature type="transmembrane region" description="Helical" evidence="8">
    <location>
        <begin position="100"/>
        <end position="122"/>
    </location>
</feature>
<feature type="compositionally biased region" description="Basic and acidic residues" evidence="7">
    <location>
        <begin position="41"/>
        <end position="58"/>
    </location>
</feature>
<keyword evidence="10" id="KW-1185">Reference proteome</keyword>
<comment type="caution">
    <text evidence="9">The sequence shown here is derived from an EMBL/GenBank/DDBJ whole genome shotgun (WGS) entry which is preliminary data.</text>
</comment>
<feature type="transmembrane region" description="Helical" evidence="8">
    <location>
        <begin position="667"/>
        <end position="686"/>
    </location>
</feature>
<dbReference type="NCBIfam" id="TIGR00728">
    <property type="entry name" value="OPT_sfam"/>
    <property type="match status" value="1"/>
</dbReference>
<feature type="transmembrane region" description="Helical" evidence="8">
    <location>
        <begin position="706"/>
        <end position="732"/>
    </location>
</feature>
<feature type="transmembrane region" description="Helical" evidence="8">
    <location>
        <begin position="403"/>
        <end position="425"/>
    </location>
</feature>
<accession>A0ABR1TC76</accession>
<evidence type="ECO:0000256" key="5">
    <source>
        <dbReference type="ARBA" id="ARBA00022989"/>
    </source>
</evidence>
<gene>
    <name evidence="9" type="ORF">PG993_004222</name>
</gene>